<accession>A0ABW3LUQ2</accession>
<dbReference type="RefSeq" id="WP_162376466.1">
    <property type="nucleotide sequence ID" value="NZ_JBHTKN010000002.1"/>
</dbReference>
<dbReference type="EMBL" id="JBHTKN010000002">
    <property type="protein sequence ID" value="MFD1041705.1"/>
    <property type="molecule type" value="Genomic_DNA"/>
</dbReference>
<name>A0ABW3LUQ2_9GAMM</name>
<keyword evidence="3" id="KW-1185">Reference proteome</keyword>
<proteinExistence type="predicted"/>
<keyword evidence="1" id="KW-0732">Signal</keyword>
<organism evidence="2 3">
    <name type="scientific">Pseudoxanthomonas kaohsiungensis</name>
    <dbReference type="NCBI Taxonomy" id="283923"/>
    <lineage>
        <taxon>Bacteria</taxon>
        <taxon>Pseudomonadati</taxon>
        <taxon>Pseudomonadota</taxon>
        <taxon>Gammaproteobacteria</taxon>
        <taxon>Lysobacterales</taxon>
        <taxon>Lysobacteraceae</taxon>
        <taxon>Pseudoxanthomonas</taxon>
    </lineage>
</organism>
<feature type="chain" id="PRO_5046322253" evidence="1">
    <location>
        <begin position="19"/>
        <end position="172"/>
    </location>
</feature>
<comment type="caution">
    <text evidence="2">The sequence shown here is derived from an EMBL/GenBank/DDBJ whole genome shotgun (WGS) entry which is preliminary data.</text>
</comment>
<protein>
    <submittedName>
        <fullName evidence="2">Energy transducer TonB</fullName>
    </submittedName>
</protein>
<evidence type="ECO:0000313" key="2">
    <source>
        <dbReference type="EMBL" id="MFD1041705.1"/>
    </source>
</evidence>
<evidence type="ECO:0000256" key="1">
    <source>
        <dbReference type="SAM" id="SignalP"/>
    </source>
</evidence>
<gene>
    <name evidence="2" type="ORF">ACFQ2N_04985</name>
</gene>
<sequence length="172" mass="18313">MSLAAAVCLLAACTTRTAAVDQRLILPEGSARYDMADNQAFAFPEPRDNETPGFPDDFGPHELAPTTLCASFVIDAAGGVGKVKLLEDPGCVAPELQPQLGRAVLEAVSAWHYKPAAFCDYPDAATRDRDWNGVGCAGAVAETRPVAVTLAYAFTFEVRNGRQRVGAAQRKE</sequence>
<evidence type="ECO:0000313" key="3">
    <source>
        <dbReference type="Proteomes" id="UP001597033"/>
    </source>
</evidence>
<reference evidence="3" key="1">
    <citation type="journal article" date="2019" name="Int. J. Syst. Evol. Microbiol.">
        <title>The Global Catalogue of Microorganisms (GCM) 10K type strain sequencing project: providing services to taxonomists for standard genome sequencing and annotation.</title>
        <authorList>
            <consortium name="The Broad Institute Genomics Platform"/>
            <consortium name="The Broad Institute Genome Sequencing Center for Infectious Disease"/>
            <person name="Wu L."/>
            <person name="Ma J."/>
        </authorList>
    </citation>
    <scope>NUCLEOTIDE SEQUENCE [LARGE SCALE GENOMIC DNA]</scope>
    <source>
        <strain evidence="3">CCUG 55854</strain>
    </source>
</reference>
<feature type="signal peptide" evidence="1">
    <location>
        <begin position="1"/>
        <end position="18"/>
    </location>
</feature>
<dbReference type="Proteomes" id="UP001597033">
    <property type="component" value="Unassembled WGS sequence"/>
</dbReference>